<dbReference type="InterPro" id="IPR052337">
    <property type="entry name" value="SAT4-like"/>
</dbReference>
<keyword evidence="3 7" id="KW-1133">Transmembrane helix</keyword>
<sequence>MAKLEPVGHQLVTVTLVFSILALATLAVRIGFRVRNKKYDVSDTCLLAAMMCGIIQSAIQIILVAVFDYGKAKADIPANLRSSVWPAKLAYINQIVFKLTTPLCKLSLCLLYRSMCSTSTDRIIRMTRHAIRCTIYLILGVYSSAFLISIFQCTPISKTWDKKVNGTCIDLVAFRMSTAVFNLITSVLVIAIPIPTLVRLKKHRPEVKQLIGLILLGSVHTGLTIARFVIMFYPDPLTKTEPQYTHVFNNVLAVIEMHTGILVATLVVMRPALQAMYKLANPSYRPHCDTTYYGKQSSRGDGSSHPMHSIRSKGRRHDQFSILETTEIRILADVAAPGVDGRARENRTGFRTQIHGKGYGHV</sequence>
<accession>A0A163AJA9</accession>
<dbReference type="AlphaFoldDB" id="A0A163AJA9"/>
<dbReference type="PANTHER" id="PTHR33048">
    <property type="entry name" value="PTH11-LIKE INTEGRAL MEMBRANE PROTEIN (AFU_ORTHOLOGUE AFUA_5G11245)"/>
    <property type="match status" value="1"/>
</dbReference>
<feature type="transmembrane region" description="Helical" evidence="7">
    <location>
        <begin position="250"/>
        <end position="269"/>
    </location>
</feature>
<dbReference type="EMBL" id="JYNV01000253">
    <property type="protein sequence ID" value="KZM21222.1"/>
    <property type="molecule type" value="Genomic_DNA"/>
</dbReference>
<protein>
    <submittedName>
        <fullName evidence="8">Uncharacterized protein</fullName>
    </submittedName>
</protein>
<feature type="transmembrane region" description="Helical" evidence="7">
    <location>
        <begin position="44"/>
        <end position="69"/>
    </location>
</feature>
<feature type="transmembrane region" description="Helical" evidence="7">
    <location>
        <begin position="89"/>
        <end position="112"/>
    </location>
</feature>
<keyword evidence="4 7" id="KW-0472">Membrane</keyword>
<feature type="transmembrane region" description="Helical" evidence="7">
    <location>
        <begin position="210"/>
        <end position="230"/>
    </location>
</feature>
<keyword evidence="9" id="KW-1185">Reference proteome</keyword>
<feature type="region of interest" description="Disordered" evidence="6">
    <location>
        <begin position="290"/>
        <end position="316"/>
    </location>
</feature>
<feature type="transmembrane region" description="Helical" evidence="7">
    <location>
        <begin position="133"/>
        <end position="152"/>
    </location>
</feature>
<dbReference type="Pfam" id="PF20684">
    <property type="entry name" value="Fung_rhodopsin"/>
    <property type="match status" value="1"/>
</dbReference>
<evidence type="ECO:0000256" key="2">
    <source>
        <dbReference type="ARBA" id="ARBA00022692"/>
    </source>
</evidence>
<comment type="caution">
    <text evidence="8">The sequence shown here is derived from an EMBL/GenBank/DDBJ whole genome shotgun (WGS) entry which is preliminary data.</text>
</comment>
<evidence type="ECO:0000313" key="9">
    <source>
        <dbReference type="Proteomes" id="UP000076837"/>
    </source>
</evidence>
<name>A0A163AJA9_DIDRA</name>
<dbReference type="Proteomes" id="UP000076837">
    <property type="component" value="Unassembled WGS sequence"/>
</dbReference>
<evidence type="ECO:0000256" key="6">
    <source>
        <dbReference type="SAM" id="MobiDB-lite"/>
    </source>
</evidence>
<dbReference type="GO" id="GO:0016020">
    <property type="term" value="C:membrane"/>
    <property type="evidence" value="ECO:0007669"/>
    <property type="project" value="UniProtKB-SubCell"/>
</dbReference>
<reference evidence="8 9" key="1">
    <citation type="journal article" date="2016" name="Sci. Rep.">
        <title>Draft genome sequencing and secretome analysis of fungal phytopathogen Ascochyta rabiei provides insight into the necrotrophic effector repertoire.</title>
        <authorList>
            <person name="Verma S."/>
            <person name="Gazara R.K."/>
            <person name="Nizam S."/>
            <person name="Parween S."/>
            <person name="Chattopadhyay D."/>
            <person name="Verma P.K."/>
        </authorList>
    </citation>
    <scope>NUCLEOTIDE SEQUENCE [LARGE SCALE GENOMIC DNA]</scope>
    <source>
        <strain evidence="8 9">ArDII</strain>
    </source>
</reference>
<evidence type="ECO:0000313" key="8">
    <source>
        <dbReference type="EMBL" id="KZM21222.1"/>
    </source>
</evidence>
<dbReference type="InterPro" id="IPR049326">
    <property type="entry name" value="Rhodopsin_dom_fungi"/>
</dbReference>
<comment type="subcellular location">
    <subcellularLocation>
        <location evidence="1">Membrane</location>
        <topology evidence="1">Multi-pass membrane protein</topology>
    </subcellularLocation>
</comment>
<organism evidence="8 9">
    <name type="scientific">Didymella rabiei</name>
    <name type="common">Chickpea ascochyta blight fungus</name>
    <name type="synonym">Mycosphaerella rabiei</name>
    <dbReference type="NCBI Taxonomy" id="5454"/>
    <lineage>
        <taxon>Eukaryota</taxon>
        <taxon>Fungi</taxon>
        <taxon>Dikarya</taxon>
        <taxon>Ascomycota</taxon>
        <taxon>Pezizomycotina</taxon>
        <taxon>Dothideomycetes</taxon>
        <taxon>Pleosporomycetidae</taxon>
        <taxon>Pleosporales</taxon>
        <taxon>Pleosporineae</taxon>
        <taxon>Didymellaceae</taxon>
        <taxon>Ascochyta</taxon>
    </lineage>
</organism>
<keyword evidence="2 7" id="KW-0812">Transmembrane</keyword>
<evidence type="ECO:0000256" key="1">
    <source>
        <dbReference type="ARBA" id="ARBA00004141"/>
    </source>
</evidence>
<feature type="transmembrane region" description="Helical" evidence="7">
    <location>
        <begin position="12"/>
        <end position="32"/>
    </location>
</feature>
<evidence type="ECO:0000256" key="7">
    <source>
        <dbReference type="SAM" id="Phobius"/>
    </source>
</evidence>
<comment type="similarity">
    <text evidence="5">Belongs to the SAT4 family.</text>
</comment>
<feature type="transmembrane region" description="Helical" evidence="7">
    <location>
        <begin position="172"/>
        <end position="198"/>
    </location>
</feature>
<gene>
    <name evidence="8" type="ORF">ST47_g7644</name>
</gene>
<dbReference type="STRING" id="5454.A0A163AJA9"/>
<evidence type="ECO:0000256" key="5">
    <source>
        <dbReference type="ARBA" id="ARBA00038359"/>
    </source>
</evidence>
<evidence type="ECO:0000256" key="4">
    <source>
        <dbReference type="ARBA" id="ARBA00023136"/>
    </source>
</evidence>
<evidence type="ECO:0000256" key="3">
    <source>
        <dbReference type="ARBA" id="ARBA00022989"/>
    </source>
</evidence>
<proteinExistence type="inferred from homology"/>
<dbReference type="PANTHER" id="PTHR33048:SF55">
    <property type="entry name" value="INTEGRAL MEMBRANE PROTEIN"/>
    <property type="match status" value="1"/>
</dbReference>
<dbReference type="OrthoDB" id="3648173at2759"/>